<evidence type="ECO:0000313" key="3">
    <source>
        <dbReference type="Proteomes" id="UP000324800"/>
    </source>
</evidence>
<accession>A0A5J4X259</accession>
<evidence type="ECO:0000313" key="2">
    <source>
        <dbReference type="EMBL" id="KAA6400826.1"/>
    </source>
</evidence>
<reference evidence="2 3" key="1">
    <citation type="submission" date="2019-03" db="EMBL/GenBank/DDBJ databases">
        <title>Single cell metagenomics reveals metabolic interactions within the superorganism composed of flagellate Streblomastix strix and complex community of Bacteroidetes bacteria on its surface.</title>
        <authorList>
            <person name="Treitli S.C."/>
            <person name="Kolisko M."/>
            <person name="Husnik F."/>
            <person name="Keeling P."/>
            <person name="Hampl V."/>
        </authorList>
    </citation>
    <scope>NUCLEOTIDE SEQUENCE [LARGE SCALE GENOMIC DNA]</scope>
    <source>
        <strain evidence="2">ST1C</strain>
    </source>
</reference>
<dbReference type="Proteomes" id="UP000324800">
    <property type="component" value="Unassembled WGS sequence"/>
</dbReference>
<comment type="caution">
    <text evidence="2">The sequence shown here is derived from an EMBL/GenBank/DDBJ whole genome shotgun (WGS) entry which is preliminary data.</text>
</comment>
<gene>
    <name evidence="2" type="ORF">EZS28_003644</name>
</gene>
<protein>
    <submittedName>
        <fullName evidence="2">Uncharacterized protein</fullName>
    </submittedName>
</protein>
<feature type="region of interest" description="Disordered" evidence="1">
    <location>
        <begin position="674"/>
        <end position="699"/>
    </location>
</feature>
<proteinExistence type="predicted"/>
<sequence>MSQPAKKEQEIGPPLEISIQNFYSFELIKINATTNATINDIKKLIIEGIDDSKYTLLKGIKNGDILTLVENQFISHHIAQLEHDFHQHQQELAKQIKDDYDDIFQMSNPNEPCLPSGIDQFIESGKEIDFDFNNEQYQSLNAHEKIEAAFQEMCKVGNEYIQSNPVPKPETQQNSHIDKKQQDRIEAYFRKWKKQVEFYRMKHKEFYFYFLSHKEEILKTKYTKKHPLNFLFPFFTNIKSAYDRFKNHPEQYEQICQLPIDDQDEKERERIILITQIQLLIEQGKYKISDFSFIDYDKEFDMNEDEFKVGKDKQSEIIPMKEIEISEDQFEHICLDYVQKQNIATNGQKCTPEQYQAYLKACLTFYLNCTLYPRLFIERILDQSYEPLENLRQNCNEEGFNFEQFKNNLPAISSIMRMQYLEFCEMIRDKAIEAKVTITGAIKDLQQDSAQTANEELSDDQLLTLNDEIVGVLECIPNHFLPFIAYNAKRYLPLLSYPNAGLLILIKNLPEDKIQANIKQQNTVQKYYNSGNTPFKARCRKISKSELEQSMINTQDQYYEMRFEEEPDVKLIYMVSKKDTHEGLKLIVEAQVGIVQKERPVYIAQYNGVSEMEVPEYDEFDEDQQDIDVDDQQYGGRQRGTQQYQQENVDKINEILSQMNKTGLYNGNNQRFKIEEIDDDEDDKDEGNQGYTNKRKKTD</sequence>
<organism evidence="2 3">
    <name type="scientific">Streblomastix strix</name>
    <dbReference type="NCBI Taxonomy" id="222440"/>
    <lineage>
        <taxon>Eukaryota</taxon>
        <taxon>Metamonada</taxon>
        <taxon>Preaxostyla</taxon>
        <taxon>Oxymonadida</taxon>
        <taxon>Streblomastigidae</taxon>
        <taxon>Streblomastix</taxon>
    </lineage>
</organism>
<dbReference type="EMBL" id="SNRW01000493">
    <property type="protein sequence ID" value="KAA6400826.1"/>
    <property type="molecule type" value="Genomic_DNA"/>
</dbReference>
<feature type="compositionally biased region" description="Acidic residues" evidence="1">
    <location>
        <begin position="676"/>
        <end position="685"/>
    </location>
</feature>
<evidence type="ECO:0000256" key="1">
    <source>
        <dbReference type="SAM" id="MobiDB-lite"/>
    </source>
</evidence>
<name>A0A5J4X259_9EUKA</name>
<dbReference type="AlphaFoldDB" id="A0A5J4X259"/>